<feature type="binding site" evidence="6">
    <location>
        <position position="87"/>
    </location>
    <ligand>
        <name>Mg(2+)</name>
        <dbReference type="ChEBI" id="CHEBI:18420"/>
        <label>1</label>
        <note>catalytic</note>
    </ligand>
</feature>
<gene>
    <name evidence="8" type="primary">suhB</name>
    <name evidence="8" type="ORF">ENSA7_38360</name>
</gene>
<name>A0A2S9YN44_9BACT</name>
<organism evidence="8 9">
    <name type="scientific">Enhygromyxa salina</name>
    <dbReference type="NCBI Taxonomy" id="215803"/>
    <lineage>
        <taxon>Bacteria</taxon>
        <taxon>Pseudomonadati</taxon>
        <taxon>Myxococcota</taxon>
        <taxon>Polyangia</taxon>
        <taxon>Nannocystales</taxon>
        <taxon>Nannocystaceae</taxon>
        <taxon>Enhygromyxa</taxon>
    </lineage>
</organism>
<comment type="cofactor">
    <cofactor evidence="2 6 7">
        <name>Mg(2+)</name>
        <dbReference type="ChEBI" id="CHEBI:18420"/>
    </cofactor>
</comment>
<comment type="catalytic activity">
    <reaction evidence="1 7">
        <text>a myo-inositol phosphate + H2O = myo-inositol + phosphate</text>
        <dbReference type="Rhea" id="RHEA:24056"/>
        <dbReference type="ChEBI" id="CHEBI:15377"/>
        <dbReference type="ChEBI" id="CHEBI:17268"/>
        <dbReference type="ChEBI" id="CHEBI:43474"/>
        <dbReference type="ChEBI" id="CHEBI:84139"/>
        <dbReference type="EC" id="3.1.3.25"/>
    </reaction>
</comment>
<evidence type="ECO:0000313" key="9">
    <source>
        <dbReference type="Proteomes" id="UP000238823"/>
    </source>
</evidence>
<dbReference type="InterPro" id="IPR033942">
    <property type="entry name" value="IMPase"/>
</dbReference>
<dbReference type="GO" id="GO:0008934">
    <property type="term" value="F:inositol monophosphate 1-phosphatase activity"/>
    <property type="evidence" value="ECO:0007669"/>
    <property type="project" value="InterPro"/>
</dbReference>
<evidence type="ECO:0000256" key="5">
    <source>
        <dbReference type="ARBA" id="ARBA00022842"/>
    </source>
</evidence>
<dbReference type="FunFam" id="3.40.190.80:FF:000020">
    <property type="entry name" value="Fructose-1,6-bisphosphatase/inositol-1-monophosphatase"/>
    <property type="match status" value="1"/>
</dbReference>
<evidence type="ECO:0000313" key="8">
    <source>
        <dbReference type="EMBL" id="PRQ06517.1"/>
    </source>
</evidence>
<protein>
    <recommendedName>
        <fullName evidence="7">Inositol-1-monophosphatase</fullName>
        <ecNumber evidence="7">3.1.3.25</ecNumber>
    </recommendedName>
</protein>
<dbReference type="OrthoDB" id="9785695at2"/>
<proteinExistence type="inferred from homology"/>
<dbReference type="EMBL" id="PVNL01000074">
    <property type="protein sequence ID" value="PRQ06517.1"/>
    <property type="molecule type" value="Genomic_DNA"/>
</dbReference>
<dbReference type="CDD" id="cd01639">
    <property type="entry name" value="IMPase"/>
    <property type="match status" value="1"/>
</dbReference>
<dbReference type="PROSITE" id="PS00630">
    <property type="entry name" value="IMP_2"/>
    <property type="match status" value="1"/>
</dbReference>
<dbReference type="GO" id="GO:0046872">
    <property type="term" value="F:metal ion binding"/>
    <property type="evidence" value="ECO:0007669"/>
    <property type="project" value="UniProtKB-KW"/>
</dbReference>
<feature type="binding site" evidence="6">
    <location>
        <position position="69"/>
    </location>
    <ligand>
        <name>Mg(2+)</name>
        <dbReference type="ChEBI" id="CHEBI:18420"/>
        <label>1</label>
        <note>catalytic</note>
    </ligand>
</feature>
<evidence type="ECO:0000256" key="4">
    <source>
        <dbReference type="ARBA" id="ARBA00022801"/>
    </source>
</evidence>
<dbReference type="RefSeq" id="WP_106090803.1">
    <property type="nucleotide sequence ID" value="NZ_PVNL01000074.1"/>
</dbReference>
<dbReference type="Proteomes" id="UP000238823">
    <property type="component" value="Unassembled WGS sequence"/>
</dbReference>
<keyword evidence="4 7" id="KW-0378">Hydrolase</keyword>
<reference evidence="8 9" key="1">
    <citation type="submission" date="2018-03" db="EMBL/GenBank/DDBJ databases">
        <title>Draft Genome Sequences of the Obligatory Marine Myxobacteria Enhygromyxa salina SWB007.</title>
        <authorList>
            <person name="Poehlein A."/>
            <person name="Moghaddam J.A."/>
            <person name="Harms H."/>
            <person name="Alanjari M."/>
            <person name="Koenig G.M."/>
            <person name="Daniel R."/>
            <person name="Schaeberle T.F."/>
        </authorList>
    </citation>
    <scope>NUCLEOTIDE SEQUENCE [LARGE SCALE GENOMIC DNA]</scope>
    <source>
        <strain evidence="8 9">SWB007</strain>
    </source>
</reference>
<dbReference type="FunFam" id="3.30.540.10:FF:000003">
    <property type="entry name" value="Inositol-1-monophosphatase"/>
    <property type="match status" value="1"/>
</dbReference>
<dbReference type="InterPro" id="IPR022337">
    <property type="entry name" value="Inositol_monophosphatase_SuhB"/>
</dbReference>
<evidence type="ECO:0000256" key="6">
    <source>
        <dbReference type="PIRSR" id="PIRSR600760-2"/>
    </source>
</evidence>
<dbReference type="Gene3D" id="3.30.540.10">
    <property type="entry name" value="Fructose-1,6-Bisphosphatase, subunit A, domain 1"/>
    <property type="match status" value="1"/>
</dbReference>
<dbReference type="SUPFAM" id="SSF56655">
    <property type="entry name" value="Carbohydrate phosphatase"/>
    <property type="match status" value="1"/>
</dbReference>
<dbReference type="PANTHER" id="PTHR20854:SF4">
    <property type="entry name" value="INOSITOL-1-MONOPHOSPHATASE-RELATED"/>
    <property type="match status" value="1"/>
</dbReference>
<sequence>MATGDTLGVIEAAARAGGDVLSNYFRALDQLEVVSKGPADFVSRADLEAEAAIRAVLLEAYPDAAYRGEESDYQEGTSALEWVVDPLDGTTNFLCGIPHFAVSIALREAGRTIAGMVYQPLTGDRFAARRGAGATLNGAPIHVSSRRRWEQVVLATGIPHRGSIHHDQFMSQLVAVRDRVGGVRRFGSAALDLAWVAAGRFDGFWEQGLKPWDVAAGNLLVEEAGGVVTGLRHSDDPHTGASVLAASPQMHEQLTLVFGGAITLG</sequence>
<dbReference type="PRINTS" id="PR00377">
    <property type="entry name" value="IMPHPHTASES"/>
</dbReference>
<dbReference type="GO" id="GO:0006020">
    <property type="term" value="P:inositol metabolic process"/>
    <property type="evidence" value="ECO:0007669"/>
    <property type="project" value="TreeGrafter"/>
</dbReference>
<feature type="binding site" evidence="6">
    <location>
        <position position="85"/>
    </location>
    <ligand>
        <name>Mg(2+)</name>
        <dbReference type="ChEBI" id="CHEBI:18420"/>
        <label>1</label>
        <note>catalytic</note>
    </ligand>
</feature>
<dbReference type="AlphaFoldDB" id="A0A2S9YN44"/>
<keyword evidence="3 6" id="KW-0479">Metal-binding</keyword>
<keyword evidence="5 6" id="KW-0460">Magnesium</keyword>
<dbReference type="Pfam" id="PF00459">
    <property type="entry name" value="Inositol_P"/>
    <property type="match status" value="1"/>
</dbReference>
<evidence type="ECO:0000256" key="1">
    <source>
        <dbReference type="ARBA" id="ARBA00001033"/>
    </source>
</evidence>
<accession>A0A2S9YN44</accession>
<evidence type="ECO:0000256" key="3">
    <source>
        <dbReference type="ARBA" id="ARBA00022723"/>
    </source>
</evidence>
<comment type="similarity">
    <text evidence="7">Belongs to the inositol monophosphatase superfamily.</text>
</comment>
<dbReference type="GO" id="GO:0007165">
    <property type="term" value="P:signal transduction"/>
    <property type="evidence" value="ECO:0007669"/>
    <property type="project" value="TreeGrafter"/>
</dbReference>
<comment type="caution">
    <text evidence="8">The sequence shown here is derived from an EMBL/GenBank/DDBJ whole genome shotgun (WGS) entry which is preliminary data.</text>
</comment>
<dbReference type="PANTHER" id="PTHR20854">
    <property type="entry name" value="INOSITOL MONOPHOSPHATASE"/>
    <property type="match status" value="1"/>
</dbReference>
<dbReference type="GO" id="GO:0046854">
    <property type="term" value="P:phosphatidylinositol phosphate biosynthetic process"/>
    <property type="evidence" value="ECO:0007669"/>
    <property type="project" value="InterPro"/>
</dbReference>
<dbReference type="PRINTS" id="PR01959">
    <property type="entry name" value="SBIMPHPHTASE"/>
</dbReference>
<feature type="binding site" evidence="6">
    <location>
        <position position="88"/>
    </location>
    <ligand>
        <name>Mg(2+)</name>
        <dbReference type="ChEBI" id="CHEBI:18420"/>
        <label>1</label>
        <note>catalytic</note>
    </ligand>
</feature>
<dbReference type="EC" id="3.1.3.25" evidence="7"/>
<evidence type="ECO:0000256" key="7">
    <source>
        <dbReference type="RuleBase" id="RU364068"/>
    </source>
</evidence>
<dbReference type="Gene3D" id="3.40.190.80">
    <property type="match status" value="1"/>
</dbReference>
<evidence type="ECO:0000256" key="2">
    <source>
        <dbReference type="ARBA" id="ARBA00001946"/>
    </source>
</evidence>
<dbReference type="InterPro" id="IPR020550">
    <property type="entry name" value="Inositol_monophosphatase_CS"/>
</dbReference>
<dbReference type="InterPro" id="IPR000760">
    <property type="entry name" value="Inositol_monophosphatase-like"/>
</dbReference>
<feature type="binding site" evidence="6">
    <location>
        <position position="213"/>
    </location>
    <ligand>
        <name>Mg(2+)</name>
        <dbReference type="ChEBI" id="CHEBI:18420"/>
        <label>1</label>
        <note>catalytic</note>
    </ligand>
</feature>